<accession>A0A812WCW4</accession>
<comment type="caution">
    <text evidence="1">The sequence shown here is derived from an EMBL/GenBank/DDBJ whole genome shotgun (WGS) entry which is preliminary data.</text>
</comment>
<dbReference type="EMBL" id="CAJNIZ010043669">
    <property type="protein sequence ID" value="CAE7665782.1"/>
    <property type="molecule type" value="Genomic_DNA"/>
</dbReference>
<feature type="non-terminal residue" evidence="1">
    <location>
        <position position="1"/>
    </location>
</feature>
<protein>
    <submittedName>
        <fullName evidence="1">Uncharacterized protein</fullName>
    </submittedName>
</protein>
<keyword evidence="2" id="KW-1185">Reference proteome</keyword>
<gene>
    <name evidence="1" type="ORF">SPIL2461_LOCUS18214</name>
</gene>
<organism evidence="1 2">
    <name type="scientific">Symbiodinium pilosum</name>
    <name type="common">Dinoflagellate</name>
    <dbReference type="NCBI Taxonomy" id="2952"/>
    <lineage>
        <taxon>Eukaryota</taxon>
        <taxon>Sar</taxon>
        <taxon>Alveolata</taxon>
        <taxon>Dinophyceae</taxon>
        <taxon>Suessiales</taxon>
        <taxon>Symbiodiniaceae</taxon>
        <taxon>Symbiodinium</taxon>
    </lineage>
</organism>
<dbReference type="Proteomes" id="UP000649617">
    <property type="component" value="Unassembled WGS sequence"/>
</dbReference>
<evidence type="ECO:0000313" key="1">
    <source>
        <dbReference type="EMBL" id="CAE7665782.1"/>
    </source>
</evidence>
<dbReference type="AlphaFoldDB" id="A0A812WCW4"/>
<evidence type="ECO:0000313" key="2">
    <source>
        <dbReference type="Proteomes" id="UP000649617"/>
    </source>
</evidence>
<dbReference type="OrthoDB" id="438027at2759"/>
<sequence length="252" mass="28484">MAELAQKYDQVNRLVEHDPLWRSRLLPSLLRKVCEGLRRVQLLLARELQEVWKFTFQPLFYPSESEGLAEALPGGWLDLEDLFLTVHLLLRYLSEMMRLAGDLVKEVPNTRAMSRNQIREAAALPDIQRLVRHAAGKLPFLGIGFGDREGGESFGQAEVVESPLSEALAILNEVLMVEMQDLLSDLHRSTYRAFIRVVAAYARWKKTCKTARLAKAAEIKAATDKQTAAARKMRSLRSVVSLEADDEDAHSE</sequence>
<name>A0A812WCW4_SYMPI</name>
<reference evidence="1" key="1">
    <citation type="submission" date="2021-02" db="EMBL/GenBank/DDBJ databases">
        <authorList>
            <person name="Dougan E. K."/>
            <person name="Rhodes N."/>
            <person name="Thang M."/>
            <person name="Chan C."/>
        </authorList>
    </citation>
    <scope>NUCLEOTIDE SEQUENCE</scope>
</reference>
<proteinExistence type="predicted"/>